<dbReference type="InterPro" id="IPR050312">
    <property type="entry name" value="IolE/XylAMocC-like"/>
</dbReference>
<dbReference type="Proteomes" id="UP000625033">
    <property type="component" value="Unassembled WGS sequence"/>
</dbReference>
<dbReference type="EMBL" id="JADOTZ010000001">
    <property type="protein sequence ID" value="MBG6084587.1"/>
    <property type="molecule type" value="Genomic_DNA"/>
</dbReference>
<name>A0A931GFE8_9MICC</name>
<dbReference type="InterPro" id="IPR013022">
    <property type="entry name" value="Xyl_isomerase-like_TIM-brl"/>
</dbReference>
<sequence>MTTSSPLPFALGYGTNGLTDHPLPVALELMAEQGYDAVALTLGHPHLDPLAPDALTQIAQLRSHLQGHGMRVVIETGTRFLLDPRRKHAPALVDPEAVPRLDFLRRAVDVSAALDAECVSFFSGVLPPEATPETGWERLTARVRELLEYAEAQGVKLSIEPEPGMLVETVADALDLHRALGAPSALGVTVDIGHCVVVEPEGVRGALLQAGDLLTNVQLDDMPPHTHEHLPFGDGAVDLVEALSTLAELDYRGVAAVELPRHSHDGPGLVQRSMAALREAWAQAQAQRRQADWVQESTTAVLADPSRLPVVFAMAGRHVGRAPVNPAADPTGIVWGTAADVARGQLIAQLAGPGTEAALPAPALAEAVADLYRRGDSAERRGVLRGLGAMAREAAVLNDAVVRVGLEATADALRTNETSLVAAAVGPFAAAHLDQHAWRHAVLKLVFMGVSLDAVTDLEHRRDPELARMAADFAAERRAASRPVPADLALLTLESSHTSHI</sequence>
<dbReference type="InterPro" id="IPR036237">
    <property type="entry name" value="Xyl_isomerase-like_sf"/>
</dbReference>
<evidence type="ECO:0000256" key="1">
    <source>
        <dbReference type="ARBA" id="ARBA00023277"/>
    </source>
</evidence>
<evidence type="ECO:0000313" key="4">
    <source>
        <dbReference type="Proteomes" id="UP000625033"/>
    </source>
</evidence>
<dbReference type="PANTHER" id="PTHR12110">
    <property type="entry name" value="HYDROXYPYRUVATE ISOMERASE"/>
    <property type="match status" value="1"/>
</dbReference>
<dbReference type="SUPFAM" id="SSF51658">
    <property type="entry name" value="Xylose isomerase-like"/>
    <property type="match status" value="1"/>
</dbReference>
<keyword evidence="4" id="KW-1185">Reference proteome</keyword>
<dbReference type="RefSeq" id="WP_196835880.1">
    <property type="nucleotide sequence ID" value="NZ_JADOTZ010000001.1"/>
</dbReference>
<dbReference type="InterPro" id="IPR047715">
    <property type="entry name" value="EboA_dom"/>
</dbReference>
<dbReference type="Pfam" id="PF01261">
    <property type="entry name" value="AP_endonuc_2"/>
    <property type="match status" value="1"/>
</dbReference>
<organism evidence="3 4">
    <name type="scientific">Zhihengliuella flava</name>
    <dbReference type="NCBI Taxonomy" id="1285193"/>
    <lineage>
        <taxon>Bacteria</taxon>
        <taxon>Bacillati</taxon>
        <taxon>Actinomycetota</taxon>
        <taxon>Actinomycetes</taxon>
        <taxon>Micrococcales</taxon>
        <taxon>Micrococcaceae</taxon>
        <taxon>Zhihengliuella</taxon>
    </lineage>
</organism>
<dbReference type="NCBIfam" id="NF035938">
    <property type="entry name" value="EboA_domain"/>
    <property type="match status" value="1"/>
</dbReference>
<reference evidence="3" key="1">
    <citation type="submission" date="2020-11" db="EMBL/GenBank/DDBJ databases">
        <title>Sequencing the genomes of 1000 actinobacteria strains.</title>
        <authorList>
            <person name="Klenk H.-P."/>
        </authorList>
    </citation>
    <scope>NUCLEOTIDE SEQUENCE</scope>
    <source>
        <strain evidence="3">DSM 26152</strain>
    </source>
</reference>
<gene>
    <name evidence="3" type="ORF">IW252_001354</name>
</gene>
<dbReference type="PANTHER" id="PTHR12110:SF52">
    <property type="entry name" value="XYLOSE ISOMERASE"/>
    <property type="match status" value="1"/>
</dbReference>
<proteinExistence type="predicted"/>
<dbReference type="Gene3D" id="3.20.20.150">
    <property type="entry name" value="Divalent-metal-dependent TIM barrel enzymes"/>
    <property type="match status" value="1"/>
</dbReference>
<dbReference type="AlphaFoldDB" id="A0A931GFE8"/>
<dbReference type="GO" id="GO:0016853">
    <property type="term" value="F:isomerase activity"/>
    <property type="evidence" value="ECO:0007669"/>
    <property type="project" value="UniProtKB-KW"/>
</dbReference>
<protein>
    <submittedName>
        <fullName evidence="3">Sugar phosphate isomerase/epimerase</fullName>
    </submittedName>
</protein>
<keyword evidence="1" id="KW-0119">Carbohydrate metabolism</keyword>
<accession>A0A931GFE8</accession>
<comment type="caution">
    <text evidence="3">The sequence shown here is derived from an EMBL/GenBank/DDBJ whole genome shotgun (WGS) entry which is preliminary data.</text>
</comment>
<evidence type="ECO:0000259" key="2">
    <source>
        <dbReference type="Pfam" id="PF01261"/>
    </source>
</evidence>
<evidence type="ECO:0000313" key="3">
    <source>
        <dbReference type="EMBL" id="MBG6084587.1"/>
    </source>
</evidence>
<keyword evidence="3" id="KW-0413">Isomerase</keyword>
<feature type="domain" description="Xylose isomerase-like TIM barrel" evidence="2">
    <location>
        <begin position="28"/>
        <end position="279"/>
    </location>
</feature>